<evidence type="ECO:0000313" key="1">
    <source>
        <dbReference type="EMBL" id="ALN44079.1"/>
    </source>
</evidence>
<proteinExistence type="predicted"/>
<evidence type="ECO:0008006" key="2">
    <source>
        <dbReference type="Google" id="ProtNLM"/>
    </source>
</evidence>
<sequence length="655" mass="77964">MKKSDLDFIRNKIIKTLDAWDFKSAEILYGRNKKYFYMEYILYMYKYGQFDNLLYELKNIDSSQWERQSIIELDLYDFQTCIEEILKFDNIKDVLCIINNSALEKTSIVLFVLKVLIEKDELEVEYFFELFEKYLYKISDTSILGYCVVMIFDYIKTSSQEKKEAFFNHNHPFAKQYFFLMKLYQIDTLSSKFFLREYIFELKNFTRKTVNNKVAICINGVFRGDWKATINKIVEKLAIPLKADCFIYTWNLYQEWTGMSGGDSWIYRNFIEYSKEAPECIFKNTSLKQNFPNVFEQLSFEYLSPLKIKELEDMKNNMPHIKKVVLADETEFEYAWTCSPNNFKMAFNACKVFTLLEEYEKENNIKYDFVFMIRSDSEPVFSEQLNLHEELKRLKSDEIADIITRTGNGLGNIYGTRDAIKIYSSIYTNFKTFLTNRSLYGYKGLDLNSIASKKDMASLGLSFHDLAFRWLSYNGLVIVKGNIKFDFFNTLCLKGIKLPDFEKHLNDDLQFNSNKLDKEHLDAAVFFLEKLRKKFGVVSKDSIKRKIIQNNTNALINFQGYLTYKLGNLYLNHNKTLLEKILFPIKFVAIIFQHDRKDKHDIIIDNYILKYDEKIIFEAGSLLLRLYKNWYKNNYFEMLKKLFQKTNEYKNYKGI</sequence>
<organism evidence="1">
    <name type="scientific">Campylobacter jejuni subsp. jejuni</name>
    <dbReference type="NCBI Taxonomy" id="32022"/>
    <lineage>
        <taxon>Bacteria</taxon>
        <taxon>Pseudomonadati</taxon>
        <taxon>Campylobacterota</taxon>
        <taxon>Epsilonproteobacteria</taxon>
        <taxon>Campylobacterales</taxon>
        <taxon>Campylobacteraceae</taxon>
        <taxon>Campylobacter</taxon>
    </lineage>
</organism>
<reference evidence="1" key="1">
    <citation type="journal article" date="2015" name="PLoS ONE">
        <title>Updated Campylobacter jejuni Capsule PCR Multiplex Typing System and Its Application to Clinical Isolates from South and Southeast Asia.</title>
        <authorList>
            <person name="Poly F."/>
            <person name="Serichantalergs O."/>
            <person name="Kuroiwa J."/>
            <person name="Pootong P."/>
            <person name="Mason C."/>
            <person name="Guerry P."/>
            <person name="Parker C.T."/>
        </authorList>
    </citation>
    <scope>NUCLEOTIDE SEQUENCE</scope>
    <source>
        <strain evidence="1">RM3425</strain>
    </source>
</reference>
<accession>A0A0S2CH67</accession>
<gene>
    <name evidence="1" type="ORF">HS32.16</name>
</gene>
<name>A0A0S2CH67_CAMJU</name>
<protein>
    <recommendedName>
        <fullName evidence="2">Capsular biosynthesis protein</fullName>
    </recommendedName>
</protein>
<dbReference type="AlphaFoldDB" id="A0A0S2CH67"/>
<dbReference type="EMBL" id="KT893435">
    <property type="protein sequence ID" value="ALN44079.1"/>
    <property type="molecule type" value="Genomic_DNA"/>
</dbReference>